<proteinExistence type="predicted"/>
<dbReference type="SUPFAM" id="SSF53756">
    <property type="entry name" value="UDP-Glycosyltransferase/glycogen phosphorylase"/>
    <property type="match status" value="1"/>
</dbReference>
<dbReference type="EMBL" id="FQYN01000007">
    <property type="protein sequence ID" value="SHJ50634.1"/>
    <property type="molecule type" value="Genomic_DNA"/>
</dbReference>
<keyword evidence="2" id="KW-1185">Reference proteome</keyword>
<dbReference type="GO" id="GO:0016740">
    <property type="term" value="F:transferase activity"/>
    <property type="evidence" value="ECO:0007669"/>
    <property type="project" value="UniProtKB-KW"/>
</dbReference>
<evidence type="ECO:0000313" key="1">
    <source>
        <dbReference type="EMBL" id="SHJ50634.1"/>
    </source>
</evidence>
<dbReference type="RefSeq" id="WP_084539078.1">
    <property type="nucleotide sequence ID" value="NZ_FQYN01000007.1"/>
</dbReference>
<dbReference type="Gene3D" id="3.40.50.2000">
    <property type="entry name" value="Glycogen Phosphorylase B"/>
    <property type="match status" value="1"/>
</dbReference>
<accession>A0A1M6JVA6</accession>
<name>A0A1M6JVA6_9BACT</name>
<protein>
    <submittedName>
        <fullName evidence="1">Glycosyltransferase involved in cell wall bisynthesis</fullName>
    </submittedName>
</protein>
<keyword evidence="1" id="KW-0808">Transferase</keyword>
<dbReference type="Proteomes" id="UP000184418">
    <property type="component" value="Unassembled WGS sequence"/>
</dbReference>
<reference evidence="1 2" key="1">
    <citation type="submission" date="2016-11" db="EMBL/GenBank/DDBJ databases">
        <authorList>
            <person name="Jaros S."/>
            <person name="Januszkiewicz K."/>
            <person name="Wedrychowicz H."/>
        </authorList>
    </citation>
    <scope>NUCLEOTIDE SEQUENCE [LARGE SCALE GENOMIC DNA]</scope>
    <source>
        <strain evidence="1 2">DSM 21074</strain>
    </source>
</reference>
<dbReference type="STRING" id="1121955.SAMN02745146_3281"/>
<gene>
    <name evidence="1" type="ORF">SAMN02745146_3281</name>
</gene>
<dbReference type="AlphaFoldDB" id="A0A1M6JVA6"/>
<evidence type="ECO:0000313" key="2">
    <source>
        <dbReference type="Proteomes" id="UP000184418"/>
    </source>
</evidence>
<sequence length="373" mass="42174">MLKPLDDTRMYGKFGRTLAQRPSWQIHVAGRAAPAPTEAPANLHTHELLAGSRLSLARLRAQLRYWQLLQELKPNLIIVHAPELLPLTLLWQCLHPQKRQFMYDVRENYALNITTQQVYGGLTRRWLAAGLRWVETVAARRAAGIILAERSYAVELPFLAELPISRVVVLENKYQPAPGETLPSTLRPLPRPTEPLRLLYSGTISELNGVFDAIEFTKKLRQRWPLAHLTIIGFCQRPEQLARLHEAIAAANGAVSLIGGNTLVPHGRIVAEMERSHLGLLPYQPHESTWRCIPTKLYEYMAHGLPMLIPANALWQQLMKQHGAGLVVNFKAPDLEPITQHLTGTNFYPRGRPAEAFWQSEATKLWALLDTIQ</sequence>
<dbReference type="Pfam" id="PF13692">
    <property type="entry name" value="Glyco_trans_1_4"/>
    <property type="match status" value="1"/>
</dbReference>
<dbReference type="OrthoDB" id="925984at2"/>
<organism evidence="1 2">
    <name type="scientific">Hymenobacter daecheongensis DSM 21074</name>
    <dbReference type="NCBI Taxonomy" id="1121955"/>
    <lineage>
        <taxon>Bacteria</taxon>
        <taxon>Pseudomonadati</taxon>
        <taxon>Bacteroidota</taxon>
        <taxon>Cytophagia</taxon>
        <taxon>Cytophagales</taxon>
        <taxon>Hymenobacteraceae</taxon>
        <taxon>Hymenobacter</taxon>
    </lineage>
</organism>